<feature type="transmembrane region" description="Helical" evidence="1">
    <location>
        <begin position="45"/>
        <end position="69"/>
    </location>
</feature>
<dbReference type="Proteomes" id="UP000002872">
    <property type="component" value="Unassembled WGS sequence"/>
</dbReference>
<accession>I3EG82</accession>
<proteinExistence type="predicted"/>
<gene>
    <name evidence="3" type="ORF">NEQG_01673</name>
</gene>
<evidence type="ECO:0000256" key="2">
    <source>
        <dbReference type="SAM" id="SignalP"/>
    </source>
</evidence>
<evidence type="ECO:0000313" key="3">
    <source>
        <dbReference type="EMBL" id="EIJ88229.1"/>
    </source>
</evidence>
<keyword evidence="1" id="KW-1133">Transmembrane helix</keyword>
<evidence type="ECO:0000256" key="1">
    <source>
        <dbReference type="SAM" id="Phobius"/>
    </source>
</evidence>
<dbReference type="EMBL" id="GL870879">
    <property type="protein sequence ID" value="EIJ88229.1"/>
    <property type="molecule type" value="Genomic_DNA"/>
</dbReference>
<evidence type="ECO:0000313" key="4">
    <source>
        <dbReference type="Proteomes" id="UP000002872"/>
    </source>
</evidence>
<dbReference type="OrthoDB" id="2195372at2759"/>
<keyword evidence="1" id="KW-0472">Membrane</keyword>
<keyword evidence="2" id="KW-0732">Signal</keyword>
<feature type="transmembrane region" description="Helical" evidence="1">
    <location>
        <begin position="81"/>
        <end position="106"/>
    </location>
</feature>
<keyword evidence="4" id="KW-1185">Reference proteome</keyword>
<dbReference type="AlphaFoldDB" id="I3EG82"/>
<name>I3EG82_NEMP3</name>
<dbReference type="HOGENOM" id="CLU_1886321_0_0_1"/>
<sequence length="135" mass="15121">MLLFLIVLSLSIMRVTSHSDYIRRRFEIEKYSDLLCMLVLSLEGAIGFVSLCTFAYLFNLFLPIVALLSSMSFLLAMEKALYYYPATAVIPIFTILLRIVGAVYSLQIYNNAYNSTIGLSLILGSISSLFPLILA</sequence>
<dbReference type="InParanoid" id="I3EG82"/>
<dbReference type="VEuPathDB" id="MicrosporidiaDB:NEQG_01673"/>
<feature type="transmembrane region" description="Helical" evidence="1">
    <location>
        <begin position="112"/>
        <end position="134"/>
    </location>
</feature>
<feature type="signal peptide" evidence="2">
    <location>
        <begin position="1"/>
        <end position="17"/>
    </location>
</feature>
<keyword evidence="1" id="KW-0812">Transmembrane</keyword>
<protein>
    <submittedName>
        <fullName evidence="3">Uncharacterized protein</fullName>
    </submittedName>
</protein>
<organism evidence="3 4">
    <name type="scientific">Nematocida parisii (strain ERTm3)</name>
    <name type="common">Nematode killer fungus</name>
    <dbReference type="NCBI Taxonomy" id="935791"/>
    <lineage>
        <taxon>Eukaryota</taxon>
        <taxon>Fungi</taxon>
        <taxon>Fungi incertae sedis</taxon>
        <taxon>Microsporidia</taxon>
        <taxon>Nematocida</taxon>
    </lineage>
</organism>
<reference evidence="3" key="1">
    <citation type="submission" date="2011-01" db="EMBL/GenBank/DDBJ databases">
        <title>The Genome Sequence of Nematocida parisii strain ERTm3.</title>
        <authorList>
            <consortium name="The Broad Institute Genome Sequencing Platform"/>
            <consortium name="The Broad Institute Genome Sequencing Center for Infectious Disease"/>
            <person name="Cuomo C."/>
            <person name="Troemel E."/>
            <person name="Young S.K."/>
            <person name="Zeng Q."/>
            <person name="Gargeya S."/>
            <person name="Fitzgerald M."/>
            <person name="Haas B."/>
            <person name="Abouelleil A."/>
            <person name="Alvarado L."/>
            <person name="Arachchi H.M."/>
            <person name="Berlin A."/>
            <person name="Chapman S.B."/>
            <person name="Gearin G."/>
            <person name="Goldberg J."/>
            <person name="Griggs A."/>
            <person name="Gujja S."/>
            <person name="Hansen M."/>
            <person name="Heiman D."/>
            <person name="Howarth C."/>
            <person name="Larimer J."/>
            <person name="Lui A."/>
            <person name="MacDonald P.J.P."/>
            <person name="McCowen C."/>
            <person name="Montmayeur A."/>
            <person name="Murphy C."/>
            <person name="Neiman D."/>
            <person name="Pearson M."/>
            <person name="Priest M."/>
            <person name="Roberts A."/>
            <person name="Saif S."/>
            <person name="Shea T."/>
            <person name="Sisk P."/>
            <person name="Stolte C."/>
            <person name="Sykes S."/>
            <person name="Wortman J."/>
            <person name="Nusbaum C."/>
            <person name="Birren B."/>
        </authorList>
    </citation>
    <scope>NUCLEOTIDE SEQUENCE</scope>
    <source>
        <strain evidence="3">ERTm3</strain>
    </source>
</reference>
<feature type="chain" id="PRO_5003670633" evidence="2">
    <location>
        <begin position="18"/>
        <end position="135"/>
    </location>
</feature>